<evidence type="ECO:0000313" key="10">
    <source>
        <dbReference type="Proteomes" id="UP000602050"/>
    </source>
</evidence>
<feature type="domain" description="FAD-binding PCMH-type" evidence="8">
    <location>
        <begin position="32"/>
        <end position="210"/>
    </location>
</feature>
<dbReference type="FunFam" id="3.30.70.2740:FF:000001">
    <property type="entry name" value="D-lactate dehydrogenase mitochondrial"/>
    <property type="match status" value="1"/>
</dbReference>
<proteinExistence type="inferred from homology"/>
<evidence type="ECO:0000256" key="6">
    <source>
        <dbReference type="ARBA" id="ARBA00023002"/>
    </source>
</evidence>
<keyword evidence="3" id="KW-0285">Flavoprotein</keyword>
<evidence type="ECO:0000256" key="3">
    <source>
        <dbReference type="ARBA" id="ARBA00022630"/>
    </source>
</evidence>
<dbReference type="Gene3D" id="3.30.70.2740">
    <property type="match status" value="1"/>
</dbReference>
<gene>
    <name evidence="9" type="ORF">GCM10010978_13280</name>
</gene>
<dbReference type="InterPro" id="IPR016164">
    <property type="entry name" value="FAD-linked_Oxase-like_C"/>
</dbReference>
<sequence>MYIKKLIAALGESKVSQNETVLFHHSKDESIHPPAYPDVVCFPESRKDVEDILAIASEYNIPVTPFGAGTGLEGQAIPIHKGITISFEKMNKVVEYSPEDMRIVVQPGITRTALNQRVNRDGLFFPIDPGADATIGGMVATNASGTTAVRYGSMRDQILDLEVVLADGTVIHTGTNAKKSSSGYHLTGLFTGSEGTLGLITQVTLKLHGIPEYSMMARCTFESLEDCIGAVQTLLLSGIPFMRIELIDSVSIEMMNQQSGHSFPVKHSIFMEFAGFKRAVEEEVKLASEILLDFHASDWAVARSEKEKSEVWKARHELSYAFQHLDGLEEIGGDVCVPISRLPELVTFARERIDQSGLKGAIWGHVGDGNFHTSIIYNPNIERERNAAMETNDAIVHLAIEAGGTCTGEHGVGLGKKKFQQKEHGAALDVMKRMKQFYDPKGILNPGKILD</sequence>
<protein>
    <recommendedName>
        <fullName evidence="7">D-lactate dehydrogenase (cytochrome)</fullName>
        <ecNumber evidence="7">1.1.2.4</ecNumber>
    </recommendedName>
</protein>
<evidence type="ECO:0000313" key="9">
    <source>
        <dbReference type="EMBL" id="GGH74429.1"/>
    </source>
</evidence>
<dbReference type="InterPro" id="IPR004113">
    <property type="entry name" value="FAD-bd_oxidored_4_C"/>
</dbReference>
<dbReference type="GO" id="GO:0008720">
    <property type="term" value="F:D-lactate dehydrogenase (NAD+) activity"/>
    <property type="evidence" value="ECO:0007669"/>
    <property type="project" value="TreeGrafter"/>
</dbReference>
<evidence type="ECO:0000256" key="5">
    <source>
        <dbReference type="ARBA" id="ARBA00022946"/>
    </source>
</evidence>
<accession>A0A8J2ZRC5</accession>
<dbReference type="EC" id="1.1.2.4" evidence="7"/>
<keyword evidence="5" id="KW-0809">Transit peptide</keyword>
<dbReference type="PANTHER" id="PTHR11748">
    <property type="entry name" value="D-LACTATE DEHYDROGENASE"/>
    <property type="match status" value="1"/>
</dbReference>
<dbReference type="SUPFAM" id="SSF55103">
    <property type="entry name" value="FAD-linked oxidases, C-terminal domain"/>
    <property type="match status" value="1"/>
</dbReference>
<reference evidence="9" key="1">
    <citation type="journal article" date="2014" name="Int. J. Syst. Evol. Microbiol.">
        <title>Complete genome sequence of Corynebacterium casei LMG S-19264T (=DSM 44701T), isolated from a smear-ripened cheese.</title>
        <authorList>
            <consortium name="US DOE Joint Genome Institute (JGI-PGF)"/>
            <person name="Walter F."/>
            <person name="Albersmeier A."/>
            <person name="Kalinowski J."/>
            <person name="Ruckert C."/>
        </authorList>
    </citation>
    <scope>NUCLEOTIDE SEQUENCE</scope>
    <source>
        <strain evidence="9">CGMCC 1.12360</strain>
    </source>
</reference>
<name>A0A8J2ZRC5_9BACI</name>
<keyword evidence="4" id="KW-0274">FAD</keyword>
<comment type="caution">
    <text evidence="9">The sequence shown here is derived from an EMBL/GenBank/DDBJ whole genome shotgun (WGS) entry which is preliminary data.</text>
</comment>
<dbReference type="GO" id="GO:0004458">
    <property type="term" value="F:D-lactate dehydrogenase (cytochrome) activity"/>
    <property type="evidence" value="ECO:0007669"/>
    <property type="project" value="UniProtKB-EC"/>
</dbReference>
<dbReference type="GO" id="GO:1903457">
    <property type="term" value="P:lactate catabolic process"/>
    <property type="evidence" value="ECO:0007669"/>
    <property type="project" value="TreeGrafter"/>
</dbReference>
<dbReference type="RefSeq" id="WP_188391607.1">
    <property type="nucleotide sequence ID" value="NZ_BMEV01000019.1"/>
</dbReference>
<dbReference type="PROSITE" id="PS51387">
    <property type="entry name" value="FAD_PCMH"/>
    <property type="match status" value="1"/>
</dbReference>
<evidence type="ECO:0000256" key="2">
    <source>
        <dbReference type="ARBA" id="ARBA00008000"/>
    </source>
</evidence>
<dbReference type="Proteomes" id="UP000602050">
    <property type="component" value="Unassembled WGS sequence"/>
</dbReference>
<dbReference type="PANTHER" id="PTHR11748:SF111">
    <property type="entry name" value="D-LACTATE DEHYDROGENASE, MITOCHONDRIAL-RELATED"/>
    <property type="match status" value="1"/>
</dbReference>
<dbReference type="SUPFAM" id="SSF56176">
    <property type="entry name" value="FAD-binding/transporter-associated domain-like"/>
    <property type="match status" value="1"/>
</dbReference>
<keyword evidence="6" id="KW-0560">Oxidoreductase</keyword>
<dbReference type="FunFam" id="1.10.45.10:FF:000001">
    <property type="entry name" value="D-lactate dehydrogenase mitochondrial"/>
    <property type="match status" value="1"/>
</dbReference>
<comment type="cofactor">
    <cofactor evidence="1">
        <name>FAD</name>
        <dbReference type="ChEBI" id="CHEBI:57692"/>
    </cofactor>
</comment>
<keyword evidence="10" id="KW-1185">Reference proteome</keyword>
<dbReference type="AlphaFoldDB" id="A0A8J2ZRC5"/>
<evidence type="ECO:0000256" key="4">
    <source>
        <dbReference type="ARBA" id="ARBA00022827"/>
    </source>
</evidence>
<dbReference type="InterPro" id="IPR016171">
    <property type="entry name" value="Vanillyl_alc_oxidase_C-sub2"/>
</dbReference>
<dbReference type="EMBL" id="BMEV01000019">
    <property type="protein sequence ID" value="GGH74429.1"/>
    <property type="molecule type" value="Genomic_DNA"/>
</dbReference>
<dbReference type="GO" id="GO:0071949">
    <property type="term" value="F:FAD binding"/>
    <property type="evidence" value="ECO:0007669"/>
    <property type="project" value="InterPro"/>
</dbReference>
<evidence type="ECO:0000256" key="7">
    <source>
        <dbReference type="ARBA" id="ARBA00038897"/>
    </source>
</evidence>
<dbReference type="InterPro" id="IPR016166">
    <property type="entry name" value="FAD-bd_PCMH"/>
</dbReference>
<dbReference type="InterPro" id="IPR006094">
    <property type="entry name" value="Oxid_FAD_bind_N"/>
</dbReference>
<reference evidence="9" key="2">
    <citation type="submission" date="2020-09" db="EMBL/GenBank/DDBJ databases">
        <authorList>
            <person name="Sun Q."/>
            <person name="Zhou Y."/>
        </authorList>
    </citation>
    <scope>NUCLEOTIDE SEQUENCE</scope>
    <source>
        <strain evidence="9">CGMCC 1.12360</strain>
    </source>
</reference>
<dbReference type="Pfam" id="PF02913">
    <property type="entry name" value="FAD-oxidase_C"/>
    <property type="match status" value="1"/>
</dbReference>
<dbReference type="Gene3D" id="1.10.45.10">
    <property type="entry name" value="Vanillyl-alcohol Oxidase, Chain A, domain 4"/>
    <property type="match status" value="1"/>
</dbReference>
<dbReference type="Pfam" id="PF01565">
    <property type="entry name" value="FAD_binding_4"/>
    <property type="match status" value="1"/>
</dbReference>
<organism evidence="9 10">
    <name type="scientific">Compostibacillus humi</name>
    <dbReference type="NCBI Taxonomy" id="1245525"/>
    <lineage>
        <taxon>Bacteria</taxon>
        <taxon>Bacillati</taxon>
        <taxon>Bacillota</taxon>
        <taxon>Bacilli</taxon>
        <taxon>Bacillales</taxon>
        <taxon>Bacillaceae</taxon>
        <taxon>Compostibacillus</taxon>
    </lineage>
</organism>
<comment type="similarity">
    <text evidence="2">Belongs to the FAD-binding oxidoreductase/transferase type 4 family.</text>
</comment>
<dbReference type="InterPro" id="IPR036318">
    <property type="entry name" value="FAD-bd_PCMH-like_sf"/>
</dbReference>
<evidence type="ECO:0000259" key="8">
    <source>
        <dbReference type="PROSITE" id="PS51387"/>
    </source>
</evidence>
<dbReference type="InterPro" id="IPR016169">
    <property type="entry name" value="FAD-bd_PCMH_sub2"/>
</dbReference>
<dbReference type="FunFam" id="3.30.465.10:FF:000016">
    <property type="entry name" value="probable D-lactate dehydrogenase, mitochondrial"/>
    <property type="match status" value="1"/>
</dbReference>
<evidence type="ECO:0000256" key="1">
    <source>
        <dbReference type="ARBA" id="ARBA00001974"/>
    </source>
</evidence>
<dbReference type="Gene3D" id="3.30.465.10">
    <property type="match status" value="1"/>
</dbReference>